<feature type="active site" description="Charge relay system" evidence="5">
    <location>
        <position position="290"/>
    </location>
</feature>
<dbReference type="InterPro" id="IPR015500">
    <property type="entry name" value="Peptidase_S8_subtilisin-rel"/>
</dbReference>
<dbReference type="GO" id="GO:0004252">
    <property type="term" value="F:serine-type endopeptidase activity"/>
    <property type="evidence" value="ECO:0007669"/>
    <property type="project" value="UniProtKB-UniRule"/>
</dbReference>
<evidence type="ECO:0000256" key="2">
    <source>
        <dbReference type="ARBA" id="ARBA00022670"/>
    </source>
</evidence>
<dbReference type="EMBL" id="CP001055">
    <property type="protein sequence ID" value="ACC98208.1"/>
    <property type="molecule type" value="Genomic_DNA"/>
</dbReference>
<keyword evidence="4 5" id="KW-0720">Serine protease</keyword>
<evidence type="ECO:0000256" key="1">
    <source>
        <dbReference type="ARBA" id="ARBA00011073"/>
    </source>
</evidence>
<dbReference type="Pfam" id="PF00082">
    <property type="entry name" value="Peptidase_S8"/>
    <property type="match status" value="1"/>
</dbReference>
<evidence type="ECO:0000256" key="4">
    <source>
        <dbReference type="ARBA" id="ARBA00022825"/>
    </source>
</evidence>
<dbReference type="GO" id="GO:0006508">
    <property type="term" value="P:proteolysis"/>
    <property type="evidence" value="ECO:0007669"/>
    <property type="project" value="UniProtKB-KW"/>
</dbReference>
<dbReference type="Gene3D" id="3.40.50.200">
    <property type="entry name" value="Peptidase S8/S53 domain"/>
    <property type="match status" value="1"/>
</dbReference>
<dbReference type="InterPro" id="IPR036852">
    <property type="entry name" value="Peptidase_S8/S53_dom_sf"/>
</dbReference>
<dbReference type="HOGENOM" id="CLU_768903_0_0_0"/>
<dbReference type="PANTHER" id="PTHR43806:SF11">
    <property type="entry name" value="CEREVISIN-RELATED"/>
    <property type="match status" value="1"/>
</dbReference>
<proteinExistence type="inferred from homology"/>
<keyword evidence="2 5" id="KW-0645">Protease</keyword>
<dbReference type="InterPro" id="IPR023827">
    <property type="entry name" value="Peptidase_S8_Asp-AS"/>
</dbReference>
<dbReference type="OrthoDB" id="5165638at2"/>
<evidence type="ECO:0000313" key="11">
    <source>
        <dbReference type="Proteomes" id="UP000001029"/>
    </source>
</evidence>
<gene>
    <name evidence="10" type="ordered locus">Emin_0653</name>
</gene>
<evidence type="ECO:0000256" key="5">
    <source>
        <dbReference type="PROSITE-ProRule" id="PRU01240"/>
    </source>
</evidence>
<comment type="similarity">
    <text evidence="1 5 6">Belongs to the peptidase S8 family.</text>
</comment>
<dbReference type="PANTHER" id="PTHR43806">
    <property type="entry name" value="PEPTIDASE S8"/>
    <property type="match status" value="1"/>
</dbReference>
<evidence type="ECO:0000256" key="6">
    <source>
        <dbReference type="RuleBase" id="RU003355"/>
    </source>
</evidence>
<reference evidence="10 11" key="1">
    <citation type="journal article" date="2009" name="Appl. Environ. Microbiol.">
        <title>Genomic analysis of 'Elusimicrobium minutum,' the first cultivated representative of the phylum 'Elusimicrobia' (formerly termite group 1).</title>
        <authorList>
            <person name="Herlemann D.P.R."/>
            <person name="Geissinger O."/>
            <person name="Ikeda-Ohtsubo W."/>
            <person name="Kunin V."/>
            <person name="Sun H."/>
            <person name="Lapidus A."/>
            <person name="Hugenholtz P."/>
            <person name="Brune A."/>
        </authorList>
    </citation>
    <scope>NUCLEOTIDE SEQUENCE [LARGE SCALE GENOMIC DNA]</scope>
    <source>
        <strain evidence="10 11">Pei191</strain>
    </source>
</reference>
<keyword evidence="8" id="KW-0732">Signal</keyword>
<dbReference type="PRINTS" id="PR00723">
    <property type="entry name" value="SUBTILISIN"/>
</dbReference>
<evidence type="ECO:0000259" key="9">
    <source>
        <dbReference type="Pfam" id="PF00082"/>
    </source>
</evidence>
<evidence type="ECO:0000256" key="3">
    <source>
        <dbReference type="ARBA" id="ARBA00022801"/>
    </source>
</evidence>
<dbReference type="AlphaFoldDB" id="B2KC81"/>
<organism evidence="10 11">
    <name type="scientific">Elusimicrobium minutum (strain Pei191)</name>
    <dbReference type="NCBI Taxonomy" id="445932"/>
    <lineage>
        <taxon>Bacteria</taxon>
        <taxon>Pseudomonadati</taxon>
        <taxon>Elusimicrobiota</taxon>
        <taxon>Elusimicrobia</taxon>
        <taxon>Elusimicrobiales</taxon>
        <taxon>Elusimicrobiaceae</taxon>
        <taxon>Elusimicrobium</taxon>
    </lineage>
</organism>
<feature type="active site" description="Charge relay system" evidence="5">
    <location>
        <position position="133"/>
    </location>
</feature>
<dbReference type="KEGG" id="emi:Emin_0653"/>
<feature type="region of interest" description="Disordered" evidence="7">
    <location>
        <begin position="35"/>
        <end position="61"/>
    </location>
</feature>
<dbReference type="SUPFAM" id="SSF52743">
    <property type="entry name" value="Subtilisin-like"/>
    <property type="match status" value="1"/>
</dbReference>
<feature type="domain" description="Peptidase S8/S53" evidence="9">
    <location>
        <begin position="94"/>
        <end position="343"/>
    </location>
</feature>
<dbReference type="InterPro" id="IPR000209">
    <property type="entry name" value="Peptidase_S8/S53_dom"/>
</dbReference>
<dbReference type="InterPro" id="IPR050131">
    <property type="entry name" value="Peptidase_S8_subtilisin-like"/>
</dbReference>
<dbReference type="RefSeq" id="WP_012414823.1">
    <property type="nucleotide sequence ID" value="NC_010644.1"/>
</dbReference>
<feature type="active site" description="Charge relay system" evidence="5">
    <location>
        <position position="103"/>
    </location>
</feature>
<protein>
    <submittedName>
        <fullName evidence="10">Subtilisin-like serine protease</fullName>
    </submittedName>
</protein>
<feature type="chain" id="PRO_5002779833" evidence="8">
    <location>
        <begin position="20"/>
        <end position="360"/>
    </location>
</feature>
<keyword evidence="11" id="KW-1185">Reference proteome</keyword>
<dbReference type="PROSITE" id="PS00136">
    <property type="entry name" value="SUBTILASE_ASP"/>
    <property type="match status" value="1"/>
</dbReference>
<dbReference type="STRING" id="445932.Emin_0653"/>
<dbReference type="Proteomes" id="UP000001029">
    <property type="component" value="Chromosome"/>
</dbReference>
<accession>B2KC81</accession>
<evidence type="ECO:0000256" key="8">
    <source>
        <dbReference type="SAM" id="SignalP"/>
    </source>
</evidence>
<name>B2KC81_ELUMP</name>
<feature type="signal peptide" evidence="8">
    <location>
        <begin position="1"/>
        <end position="19"/>
    </location>
</feature>
<evidence type="ECO:0000313" key="10">
    <source>
        <dbReference type="EMBL" id="ACC98208.1"/>
    </source>
</evidence>
<evidence type="ECO:0000256" key="7">
    <source>
        <dbReference type="SAM" id="MobiDB-lite"/>
    </source>
</evidence>
<sequence length="360" mass="37518">MKKFLFLISLFALPNILFALDEEYASLGNNPPVPARAVANPQAGGPHKRGSLGPTSTVNKRNPFDLNSDILENYKNWGKTRMNLEAAHKLGITGAGVTVMVIDSGVSPHKEFKTGAISTLDFTSSGPYDTFGHSTGVIGIIIAKGEDMLGVAPDAKIYSAKANPGQGLISSGPVVNAINWAVEHNKTSQDKISVINLSYGVSGWQQDLADAIKNAYKAGIIIVAPSGNEGFHKVLFPASMDEVIAVSGITAHDGAYGKSSYGAQVDFTAPASAVYTTGLNNSYIWADGTSVAAPYVAGMAALAIEGYRLANEGKDPSPAQVKEILAAASSLASGPHKLKQGYGVIDAGKVAARFVPAGKK</sequence>
<keyword evidence="3 5" id="KW-0378">Hydrolase</keyword>
<dbReference type="PROSITE" id="PS51892">
    <property type="entry name" value="SUBTILASE"/>
    <property type="match status" value="1"/>
</dbReference>
<dbReference type="InterPro" id="IPR023828">
    <property type="entry name" value="Peptidase_S8_Ser-AS"/>
</dbReference>
<dbReference type="PROSITE" id="PS00138">
    <property type="entry name" value="SUBTILASE_SER"/>
    <property type="match status" value="1"/>
</dbReference>